<gene>
    <name evidence="1" type="ORF">ATANTOWER_001385</name>
</gene>
<sequence>MFLRFKHNWKKIPFTEKNEAAGPLFEERLKKSNSDEKNPVEDILKDHNGKHAYKVPMAFGRDTGPQHHIPALSLTVGMKWFSRYSFFLFDTQPAKKVCFSKAQS</sequence>
<name>A0ABU7ARU9_9TELE</name>
<dbReference type="EMBL" id="JAHUTI010029515">
    <property type="protein sequence ID" value="MED6240967.1"/>
    <property type="molecule type" value="Genomic_DNA"/>
</dbReference>
<protein>
    <submittedName>
        <fullName evidence="1">Uncharacterized protein</fullName>
    </submittedName>
</protein>
<reference evidence="1 2" key="1">
    <citation type="submission" date="2021-07" db="EMBL/GenBank/DDBJ databases">
        <authorList>
            <person name="Palmer J.M."/>
        </authorList>
    </citation>
    <scope>NUCLEOTIDE SEQUENCE [LARGE SCALE GENOMIC DNA]</scope>
    <source>
        <strain evidence="1 2">AT_MEX2019</strain>
        <tissue evidence="1">Muscle</tissue>
    </source>
</reference>
<comment type="caution">
    <text evidence="1">The sequence shown here is derived from an EMBL/GenBank/DDBJ whole genome shotgun (WGS) entry which is preliminary data.</text>
</comment>
<organism evidence="1 2">
    <name type="scientific">Ataeniobius toweri</name>
    <dbReference type="NCBI Taxonomy" id="208326"/>
    <lineage>
        <taxon>Eukaryota</taxon>
        <taxon>Metazoa</taxon>
        <taxon>Chordata</taxon>
        <taxon>Craniata</taxon>
        <taxon>Vertebrata</taxon>
        <taxon>Euteleostomi</taxon>
        <taxon>Actinopterygii</taxon>
        <taxon>Neopterygii</taxon>
        <taxon>Teleostei</taxon>
        <taxon>Neoteleostei</taxon>
        <taxon>Acanthomorphata</taxon>
        <taxon>Ovalentaria</taxon>
        <taxon>Atherinomorphae</taxon>
        <taxon>Cyprinodontiformes</taxon>
        <taxon>Goodeidae</taxon>
        <taxon>Ataeniobius</taxon>
    </lineage>
</organism>
<dbReference type="Proteomes" id="UP001345963">
    <property type="component" value="Unassembled WGS sequence"/>
</dbReference>
<evidence type="ECO:0000313" key="2">
    <source>
        <dbReference type="Proteomes" id="UP001345963"/>
    </source>
</evidence>
<evidence type="ECO:0000313" key="1">
    <source>
        <dbReference type="EMBL" id="MED6240967.1"/>
    </source>
</evidence>
<keyword evidence="2" id="KW-1185">Reference proteome</keyword>
<proteinExistence type="predicted"/>
<accession>A0ABU7ARU9</accession>